<keyword evidence="3" id="KW-1185">Reference proteome</keyword>
<organism evidence="2 3">
    <name type="scientific">Chitinophaga oryziterrae</name>
    <dbReference type="NCBI Taxonomy" id="1031224"/>
    <lineage>
        <taxon>Bacteria</taxon>
        <taxon>Pseudomonadati</taxon>
        <taxon>Bacteroidota</taxon>
        <taxon>Chitinophagia</taxon>
        <taxon>Chitinophagales</taxon>
        <taxon>Chitinophagaceae</taxon>
        <taxon>Chitinophaga</taxon>
    </lineage>
</organism>
<name>A0A6N8J6Y8_9BACT</name>
<evidence type="ECO:0000313" key="3">
    <source>
        <dbReference type="Proteomes" id="UP000468388"/>
    </source>
</evidence>
<reference evidence="2 3" key="1">
    <citation type="submission" date="2019-12" db="EMBL/GenBank/DDBJ databases">
        <title>The draft genomic sequence of strain Chitinophaga oryziterrae JCM 16595.</title>
        <authorList>
            <person name="Zhang X."/>
        </authorList>
    </citation>
    <scope>NUCLEOTIDE SEQUENCE [LARGE SCALE GENOMIC DNA]</scope>
    <source>
        <strain evidence="2 3">JCM 16595</strain>
    </source>
</reference>
<dbReference type="RefSeq" id="WP_157299594.1">
    <property type="nucleotide sequence ID" value="NZ_BAAAZB010000010.1"/>
</dbReference>
<keyword evidence="1" id="KW-0732">Signal</keyword>
<dbReference type="EMBL" id="WRXO01000002">
    <property type="protein sequence ID" value="MVT40970.1"/>
    <property type="molecule type" value="Genomic_DNA"/>
</dbReference>
<evidence type="ECO:0000256" key="1">
    <source>
        <dbReference type="SAM" id="SignalP"/>
    </source>
</evidence>
<feature type="signal peptide" evidence="1">
    <location>
        <begin position="1"/>
        <end position="21"/>
    </location>
</feature>
<feature type="chain" id="PRO_5026754760" description="Entericidin EcnAB" evidence="1">
    <location>
        <begin position="22"/>
        <end position="77"/>
    </location>
</feature>
<accession>A0A6N8J6Y8</accession>
<dbReference type="AlphaFoldDB" id="A0A6N8J6Y8"/>
<dbReference type="PROSITE" id="PS51257">
    <property type="entry name" value="PROKAR_LIPOPROTEIN"/>
    <property type="match status" value="1"/>
</dbReference>
<sequence>MKNFLKIGFLALALGVFVASCGGNGSSEGTDSTANAATEAIDSSKAVADSTVSAVVDSAKATVDSVAKAAADTTKKK</sequence>
<dbReference type="OrthoDB" id="681107at2"/>
<protein>
    <recommendedName>
        <fullName evidence="4">Entericidin EcnAB</fullName>
    </recommendedName>
</protein>
<evidence type="ECO:0000313" key="2">
    <source>
        <dbReference type="EMBL" id="MVT40970.1"/>
    </source>
</evidence>
<comment type="caution">
    <text evidence="2">The sequence shown here is derived from an EMBL/GenBank/DDBJ whole genome shotgun (WGS) entry which is preliminary data.</text>
</comment>
<dbReference type="Proteomes" id="UP000468388">
    <property type="component" value="Unassembled WGS sequence"/>
</dbReference>
<gene>
    <name evidence="2" type="ORF">GO495_10295</name>
</gene>
<proteinExistence type="predicted"/>
<evidence type="ECO:0008006" key="4">
    <source>
        <dbReference type="Google" id="ProtNLM"/>
    </source>
</evidence>